<organism evidence="9 10">
    <name type="scientific">Thelonectria olida</name>
    <dbReference type="NCBI Taxonomy" id="1576542"/>
    <lineage>
        <taxon>Eukaryota</taxon>
        <taxon>Fungi</taxon>
        <taxon>Dikarya</taxon>
        <taxon>Ascomycota</taxon>
        <taxon>Pezizomycotina</taxon>
        <taxon>Sordariomycetes</taxon>
        <taxon>Hypocreomycetidae</taxon>
        <taxon>Hypocreales</taxon>
        <taxon>Nectriaceae</taxon>
        <taxon>Thelonectria</taxon>
    </lineage>
</organism>
<evidence type="ECO:0000313" key="10">
    <source>
        <dbReference type="Proteomes" id="UP000777438"/>
    </source>
</evidence>
<keyword evidence="6" id="KW-0539">Nucleus</keyword>
<dbReference type="GO" id="GO:0043565">
    <property type="term" value="F:sequence-specific DNA binding"/>
    <property type="evidence" value="ECO:0007669"/>
    <property type="project" value="TreeGrafter"/>
</dbReference>
<dbReference type="Gene3D" id="4.10.240.10">
    <property type="entry name" value="Zn(2)-C6 fungal-type DNA-binding domain"/>
    <property type="match status" value="1"/>
</dbReference>
<dbReference type="PROSITE" id="PS50048">
    <property type="entry name" value="ZN2_CY6_FUNGAL_2"/>
    <property type="match status" value="1"/>
</dbReference>
<evidence type="ECO:0000256" key="7">
    <source>
        <dbReference type="SAM" id="MobiDB-lite"/>
    </source>
</evidence>
<accession>A0A9P9ASR5</accession>
<evidence type="ECO:0000256" key="5">
    <source>
        <dbReference type="ARBA" id="ARBA00023163"/>
    </source>
</evidence>
<dbReference type="SMART" id="SM00066">
    <property type="entry name" value="GAL4"/>
    <property type="match status" value="1"/>
</dbReference>
<dbReference type="OrthoDB" id="3266505at2759"/>
<feature type="domain" description="Zn(2)-C6 fungal-type" evidence="8">
    <location>
        <begin position="15"/>
        <end position="44"/>
    </location>
</feature>
<dbReference type="Proteomes" id="UP000777438">
    <property type="component" value="Unassembled WGS sequence"/>
</dbReference>
<keyword evidence="4" id="KW-0238">DNA-binding</keyword>
<dbReference type="AlphaFoldDB" id="A0A9P9ASR5"/>
<gene>
    <name evidence="9" type="ORF">B0T10DRAFT_559126</name>
</gene>
<comment type="subcellular location">
    <subcellularLocation>
        <location evidence="1">Nucleus</location>
    </subcellularLocation>
</comment>
<dbReference type="InterPro" id="IPR036864">
    <property type="entry name" value="Zn2-C6_fun-type_DNA-bd_sf"/>
</dbReference>
<dbReference type="InterPro" id="IPR007219">
    <property type="entry name" value="XnlR_reg_dom"/>
</dbReference>
<feature type="compositionally biased region" description="Polar residues" evidence="7">
    <location>
        <begin position="86"/>
        <end position="108"/>
    </location>
</feature>
<evidence type="ECO:0000256" key="3">
    <source>
        <dbReference type="ARBA" id="ARBA00023015"/>
    </source>
</evidence>
<dbReference type="InterPro" id="IPR001138">
    <property type="entry name" value="Zn2Cys6_DnaBD"/>
</dbReference>
<dbReference type="CDD" id="cd12148">
    <property type="entry name" value="fungal_TF_MHR"/>
    <property type="match status" value="1"/>
</dbReference>
<feature type="compositionally biased region" description="Low complexity" evidence="7">
    <location>
        <begin position="69"/>
        <end position="82"/>
    </location>
</feature>
<protein>
    <submittedName>
        <fullName evidence="9">Fungal-specific transcription factor domain-containing protein</fullName>
    </submittedName>
</protein>
<reference evidence="9 10" key="1">
    <citation type="journal article" date="2021" name="Nat. Commun.">
        <title>Genetic determinants of endophytism in the Arabidopsis root mycobiome.</title>
        <authorList>
            <person name="Mesny F."/>
            <person name="Miyauchi S."/>
            <person name="Thiergart T."/>
            <person name="Pickel B."/>
            <person name="Atanasova L."/>
            <person name="Karlsson M."/>
            <person name="Huettel B."/>
            <person name="Barry K.W."/>
            <person name="Haridas S."/>
            <person name="Chen C."/>
            <person name="Bauer D."/>
            <person name="Andreopoulos W."/>
            <person name="Pangilinan J."/>
            <person name="LaButti K."/>
            <person name="Riley R."/>
            <person name="Lipzen A."/>
            <person name="Clum A."/>
            <person name="Drula E."/>
            <person name="Henrissat B."/>
            <person name="Kohler A."/>
            <person name="Grigoriev I.V."/>
            <person name="Martin F.M."/>
            <person name="Hacquard S."/>
        </authorList>
    </citation>
    <scope>NUCLEOTIDE SEQUENCE [LARGE SCALE GENOMIC DNA]</scope>
    <source>
        <strain evidence="9 10">MPI-CAGE-CH-0241</strain>
    </source>
</reference>
<dbReference type="GO" id="GO:0005634">
    <property type="term" value="C:nucleus"/>
    <property type="evidence" value="ECO:0007669"/>
    <property type="project" value="UniProtKB-SubCell"/>
</dbReference>
<dbReference type="GO" id="GO:0008270">
    <property type="term" value="F:zinc ion binding"/>
    <property type="evidence" value="ECO:0007669"/>
    <property type="project" value="InterPro"/>
</dbReference>
<keyword evidence="3" id="KW-0805">Transcription regulation</keyword>
<dbReference type="GO" id="GO:0006351">
    <property type="term" value="P:DNA-templated transcription"/>
    <property type="evidence" value="ECO:0007669"/>
    <property type="project" value="InterPro"/>
</dbReference>
<comment type="caution">
    <text evidence="9">The sequence shown here is derived from an EMBL/GenBank/DDBJ whole genome shotgun (WGS) entry which is preliminary data.</text>
</comment>
<dbReference type="CDD" id="cd00067">
    <property type="entry name" value="GAL4"/>
    <property type="match status" value="1"/>
</dbReference>
<dbReference type="Pfam" id="PF00172">
    <property type="entry name" value="Zn_clus"/>
    <property type="match status" value="1"/>
</dbReference>
<dbReference type="GO" id="GO:0000981">
    <property type="term" value="F:DNA-binding transcription factor activity, RNA polymerase II-specific"/>
    <property type="evidence" value="ECO:0007669"/>
    <property type="project" value="InterPro"/>
</dbReference>
<dbReference type="InterPro" id="IPR051711">
    <property type="entry name" value="Stress_Response_Reg"/>
</dbReference>
<evidence type="ECO:0000259" key="8">
    <source>
        <dbReference type="PROSITE" id="PS50048"/>
    </source>
</evidence>
<sequence>MEQSESNIRKRVSNACQRCRKQKIKCSGTKPCRICRLRGQDCQFGSDEKKVLVSESALSALRRRVAELEAQQQQQRSPSSERQQTEDGTVASSQDPVAIPSSDTNQELAQRPYATPRESEPGQGTSSVAPSPCNDSNESNDDPAVENPLVPERPAYHSDGAGRLRYMGHSSTWSFSRQVIELAYSKLHASSSPTTYSGLDGDTYQIFSDEVTPPDAWSFTGLPSLDLSLFYLQTVKFRTHPLFHLFDETEFTDRLRSFYQSPRAYAQAQRIWYTHFLILMAFGKTLVNPKIPESGPAGSELFARAMKILPDMTHLCRDSVEATEIFCCIALYLQSIDHRSAAYVYVGQAVRMAHNQGLHHDSQPEAVGYHLVHRSRCIWWTVYTLDRRFSSSMGVPNSVRDEEMTTTFPSLQDDVMTTALKIHVKIGRLLGHVASTIYSSRNELKKKFVPTARVVLTSIGDLAQELSAFSDRCFGEISRLSSHLNLAYHQCIILTSRPVLFHLLKQHLQSPETSNSFLLSPSIKGLVRVCLDSAVQVSTILSQLKQYDLLDIFFPFDLESAFSAAFVLIMASSINKSLFPNRDALTTILEVFDYIASKGNALACARKIEVEELMQALGGLDSSRADNTALVSSSLVPQPMVIDHSGLPSLNDISFSEWNGDAGLSASQMMDLAGELDVDLFEDLWAV</sequence>
<dbReference type="SUPFAM" id="SSF57701">
    <property type="entry name" value="Zn2/Cys6 DNA-binding domain"/>
    <property type="match status" value="1"/>
</dbReference>
<evidence type="ECO:0000256" key="1">
    <source>
        <dbReference type="ARBA" id="ARBA00004123"/>
    </source>
</evidence>
<keyword evidence="10" id="KW-1185">Reference proteome</keyword>
<evidence type="ECO:0000256" key="4">
    <source>
        <dbReference type="ARBA" id="ARBA00023125"/>
    </source>
</evidence>
<dbReference type="EMBL" id="JAGPYM010000006">
    <property type="protein sequence ID" value="KAH6893130.1"/>
    <property type="molecule type" value="Genomic_DNA"/>
</dbReference>
<dbReference type="Pfam" id="PF04082">
    <property type="entry name" value="Fungal_trans"/>
    <property type="match status" value="1"/>
</dbReference>
<dbReference type="PROSITE" id="PS00463">
    <property type="entry name" value="ZN2_CY6_FUNGAL_1"/>
    <property type="match status" value="1"/>
</dbReference>
<name>A0A9P9ASR5_9HYPO</name>
<dbReference type="PANTHER" id="PTHR47540:SF6">
    <property type="entry name" value="ZN(II)2CYS6 TRANSCRIPTION FACTOR (EUROFUNG)"/>
    <property type="match status" value="1"/>
</dbReference>
<dbReference type="GO" id="GO:0045944">
    <property type="term" value="P:positive regulation of transcription by RNA polymerase II"/>
    <property type="evidence" value="ECO:0007669"/>
    <property type="project" value="TreeGrafter"/>
</dbReference>
<evidence type="ECO:0000256" key="6">
    <source>
        <dbReference type="ARBA" id="ARBA00023242"/>
    </source>
</evidence>
<evidence type="ECO:0000256" key="2">
    <source>
        <dbReference type="ARBA" id="ARBA00022723"/>
    </source>
</evidence>
<proteinExistence type="predicted"/>
<keyword evidence="2" id="KW-0479">Metal-binding</keyword>
<feature type="compositionally biased region" description="Polar residues" evidence="7">
    <location>
        <begin position="122"/>
        <end position="137"/>
    </location>
</feature>
<dbReference type="SMART" id="SM00906">
    <property type="entry name" value="Fungal_trans"/>
    <property type="match status" value="1"/>
</dbReference>
<dbReference type="PANTHER" id="PTHR47540">
    <property type="entry name" value="THIAMINE REPRESSIBLE GENES REGULATORY PROTEIN THI5"/>
    <property type="match status" value="1"/>
</dbReference>
<keyword evidence="5" id="KW-0804">Transcription</keyword>
<evidence type="ECO:0000313" key="9">
    <source>
        <dbReference type="EMBL" id="KAH6893130.1"/>
    </source>
</evidence>
<feature type="region of interest" description="Disordered" evidence="7">
    <location>
        <begin position="69"/>
        <end position="156"/>
    </location>
</feature>